<dbReference type="STRING" id="857566.A0A1E3PNJ4"/>
<dbReference type="EMBL" id="KV454408">
    <property type="protein sequence ID" value="ODQ66804.1"/>
    <property type="molecule type" value="Genomic_DNA"/>
</dbReference>
<gene>
    <name evidence="2" type="ORF">NADFUDRAFT_82515</name>
</gene>
<dbReference type="Pfam" id="PF13540">
    <property type="entry name" value="RCC1_2"/>
    <property type="match status" value="1"/>
</dbReference>
<feature type="repeat" description="RCC1" evidence="1">
    <location>
        <begin position="370"/>
        <end position="432"/>
    </location>
</feature>
<protein>
    <submittedName>
        <fullName evidence="2">RCC1/BLIP-II protein</fullName>
    </submittedName>
</protein>
<dbReference type="SUPFAM" id="SSF50985">
    <property type="entry name" value="RCC1/BLIP-II"/>
    <property type="match status" value="1"/>
</dbReference>
<sequence>MMLSKSTRTVVRAVTTKTRFYATQSTKSTNGSNRVYTITAVATATAMALAGVSLYNTEQTVQLEEKKTNSGEHVKPKKVKPAPAWEQIANDPSQTLAPTCPGVYAWGFNGDNVVSLPHDPVVELQKAQCEDLTTVRKPVRIPYFDNMLLTDLALSKSVGLAVTESGDVLEWGRGYTNETENPITSPEYVLKGKRIQQVRYSNGQVYALGKNGVIYTFAADKKSQTTDVPGMAKPQEPRFGYFPWLFKKSAPIYYEILKAQNANKQDPLTQIQAGKEHLLALGKSGAVYSTATGNVSQADTPRAPEKIITQQSQPTTYGNLHKSYGQFGLANYSQFDDLPPVNVLHRITTLRDRKIVQIAAGDYHSIVRDNEGIAWGFGSNLFGQLGFPYSYERECLALPTQLPVDKLFGRLSVPLVSFIAAGGNNTYFAVREYPVREYLGAPANFHTDILSHENSGEVNAVNDNIPADTIYALGNGLYGQLAINNFIHVSSSPRKIKALTGLTEYSDSLSRLVKVPVSYFSVGATHAAVVLANQPQGPKEGPESQVANRDVLVWGHNEFGQIGTGKKNNIPLPTRLDAFIKPDDVVTTTEVATTTPVTAASLTAKPSVVIKGVDVSDTFATDMDFAMMPKLSLQLIKNQTLCFIDKISGKKRKDVKVEQVIIAGEYTTAVYYKKV</sequence>
<dbReference type="PROSITE" id="PS50012">
    <property type="entry name" value="RCC1_3"/>
    <property type="match status" value="3"/>
</dbReference>
<feature type="repeat" description="RCC1" evidence="1">
    <location>
        <begin position="468"/>
        <end position="533"/>
    </location>
</feature>
<dbReference type="GO" id="GO:0005743">
    <property type="term" value="C:mitochondrial inner membrane"/>
    <property type="evidence" value="ECO:0007669"/>
    <property type="project" value="TreeGrafter"/>
</dbReference>
<accession>A0A1E3PNJ4</accession>
<dbReference type="Proteomes" id="UP000095009">
    <property type="component" value="Unassembled WGS sequence"/>
</dbReference>
<dbReference type="GO" id="GO:0034551">
    <property type="term" value="P:mitochondrial respiratory chain complex III assembly"/>
    <property type="evidence" value="ECO:0007669"/>
    <property type="project" value="TreeGrafter"/>
</dbReference>
<dbReference type="AlphaFoldDB" id="A0A1E3PNJ4"/>
<dbReference type="InterPro" id="IPR053245">
    <property type="entry name" value="MitoProcess-Associated"/>
</dbReference>
<dbReference type="InterPro" id="IPR000408">
    <property type="entry name" value="Reg_chr_condens"/>
</dbReference>
<dbReference type="PANTHER" id="PTHR47563:SF1">
    <property type="entry name" value="PROTEIN FMP25, MITOCHONDRIAL"/>
    <property type="match status" value="1"/>
</dbReference>
<evidence type="ECO:0000313" key="2">
    <source>
        <dbReference type="EMBL" id="ODQ66804.1"/>
    </source>
</evidence>
<evidence type="ECO:0000256" key="1">
    <source>
        <dbReference type="PROSITE-ProRule" id="PRU00235"/>
    </source>
</evidence>
<dbReference type="InterPro" id="IPR009091">
    <property type="entry name" value="RCC1/BLIP-II"/>
</dbReference>
<dbReference type="PANTHER" id="PTHR47563">
    <property type="entry name" value="PROTEIN FMP25, MITOCHONDRIAL"/>
    <property type="match status" value="1"/>
</dbReference>
<feature type="repeat" description="RCC1" evidence="1">
    <location>
        <begin position="312"/>
        <end position="371"/>
    </location>
</feature>
<name>A0A1E3PNJ4_9ASCO</name>
<proteinExistence type="predicted"/>
<evidence type="ECO:0000313" key="3">
    <source>
        <dbReference type="Proteomes" id="UP000095009"/>
    </source>
</evidence>
<dbReference type="OrthoDB" id="10256179at2759"/>
<dbReference type="Gene3D" id="2.130.10.30">
    <property type="entry name" value="Regulator of chromosome condensation 1/beta-lactamase-inhibitor protein II"/>
    <property type="match status" value="2"/>
</dbReference>
<organism evidence="2 3">
    <name type="scientific">Nadsonia fulvescens var. elongata DSM 6958</name>
    <dbReference type="NCBI Taxonomy" id="857566"/>
    <lineage>
        <taxon>Eukaryota</taxon>
        <taxon>Fungi</taxon>
        <taxon>Dikarya</taxon>
        <taxon>Ascomycota</taxon>
        <taxon>Saccharomycotina</taxon>
        <taxon>Dipodascomycetes</taxon>
        <taxon>Dipodascales</taxon>
        <taxon>Dipodascales incertae sedis</taxon>
        <taxon>Nadsonia</taxon>
    </lineage>
</organism>
<reference evidence="2 3" key="1">
    <citation type="journal article" date="2016" name="Proc. Natl. Acad. Sci. U.S.A.">
        <title>Comparative genomics of biotechnologically important yeasts.</title>
        <authorList>
            <person name="Riley R."/>
            <person name="Haridas S."/>
            <person name="Wolfe K.H."/>
            <person name="Lopes M.R."/>
            <person name="Hittinger C.T."/>
            <person name="Goeker M."/>
            <person name="Salamov A.A."/>
            <person name="Wisecaver J.H."/>
            <person name="Long T.M."/>
            <person name="Calvey C.H."/>
            <person name="Aerts A.L."/>
            <person name="Barry K.W."/>
            <person name="Choi C."/>
            <person name="Clum A."/>
            <person name="Coughlan A.Y."/>
            <person name="Deshpande S."/>
            <person name="Douglass A.P."/>
            <person name="Hanson S.J."/>
            <person name="Klenk H.-P."/>
            <person name="LaButti K.M."/>
            <person name="Lapidus A."/>
            <person name="Lindquist E.A."/>
            <person name="Lipzen A.M."/>
            <person name="Meier-Kolthoff J.P."/>
            <person name="Ohm R.A."/>
            <person name="Otillar R.P."/>
            <person name="Pangilinan J.L."/>
            <person name="Peng Y."/>
            <person name="Rokas A."/>
            <person name="Rosa C.A."/>
            <person name="Scheuner C."/>
            <person name="Sibirny A.A."/>
            <person name="Slot J.C."/>
            <person name="Stielow J.B."/>
            <person name="Sun H."/>
            <person name="Kurtzman C.P."/>
            <person name="Blackwell M."/>
            <person name="Grigoriev I.V."/>
            <person name="Jeffries T.W."/>
        </authorList>
    </citation>
    <scope>NUCLEOTIDE SEQUENCE [LARGE SCALE GENOMIC DNA]</scope>
    <source>
        <strain evidence="2 3">DSM 6958</strain>
    </source>
</reference>
<keyword evidence="3" id="KW-1185">Reference proteome</keyword>